<dbReference type="GO" id="GO:0072344">
    <property type="term" value="P:rescue of stalled ribosome"/>
    <property type="evidence" value="ECO:0007669"/>
    <property type="project" value="UniProtKB-UniRule"/>
</dbReference>
<keyword evidence="3 7" id="KW-0378">Hydrolase</keyword>
<dbReference type="NCBIfam" id="TIGR00447">
    <property type="entry name" value="pth"/>
    <property type="match status" value="1"/>
</dbReference>
<dbReference type="EMBL" id="QGLF01000004">
    <property type="protein sequence ID" value="PWR20003.1"/>
    <property type="molecule type" value="Genomic_DNA"/>
</dbReference>
<dbReference type="RefSeq" id="WP_109922218.1">
    <property type="nucleotide sequence ID" value="NZ_QGLF01000004.1"/>
</dbReference>
<evidence type="ECO:0000256" key="1">
    <source>
        <dbReference type="ARBA" id="ARBA00013260"/>
    </source>
</evidence>
<feature type="active site" description="Proton acceptor" evidence="7">
    <location>
        <position position="19"/>
    </location>
</feature>
<feature type="binding site" evidence="7">
    <location>
        <position position="68"/>
    </location>
    <ligand>
        <name>tRNA</name>
        <dbReference type="ChEBI" id="CHEBI:17843"/>
    </ligand>
</feature>
<gene>
    <name evidence="7" type="primary">pth</name>
    <name evidence="10" type="ORF">DKG75_16310</name>
</gene>
<comment type="catalytic activity">
    <reaction evidence="7 8">
        <text>an N-acyl-L-alpha-aminoacyl-tRNA + H2O = an N-acyl-L-amino acid + a tRNA + H(+)</text>
        <dbReference type="Rhea" id="RHEA:54448"/>
        <dbReference type="Rhea" id="RHEA-COMP:10123"/>
        <dbReference type="Rhea" id="RHEA-COMP:13883"/>
        <dbReference type="ChEBI" id="CHEBI:15377"/>
        <dbReference type="ChEBI" id="CHEBI:15378"/>
        <dbReference type="ChEBI" id="CHEBI:59874"/>
        <dbReference type="ChEBI" id="CHEBI:78442"/>
        <dbReference type="ChEBI" id="CHEBI:138191"/>
        <dbReference type="EC" id="3.1.1.29"/>
    </reaction>
</comment>
<comment type="function">
    <text evidence="7">Catalyzes the release of premature peptidyl moieties from peptidyl-tRNA molecules trapped in stalled 50S ribosomal subunits, and thus maintains levels of free tRNAs and 50S ribosomes.</text>
</comment>
<dbReference type="GO" id="GO:0004045">
    <property type="term" value="F:peptidyl-tRNA hydrolase activity"/>
    <property type="evidence" value="ECO:0007669"/>
    <property type="project" value="UniProtKB-UniRule"/>
</dbReference>
<reference evidence="11" key="1">
    <citation type="submission" date="2018-05" db="EMBL/GenBank/DDBJ databases">
        <title>Zavarzinia sp. HR-AS.</title>
        <authorList>
            <person name="Lee Y."/>
            <person name="Jeon C.O."/>
        </authorList>
    </citation>
    <scope>NUCLEOTIDE SEQUENCE [LARGE SCALE GENOMIC DNA]</scope>
    <source>
        <strain evidence="11">DSM 1231</strain>
    </source>
</reference>
<dbReference type="CDD" id="cd00462">
    <property type="entry name" value="PTH"/>
    <property type="match status" value="1"/>
</dbReference>
<dbReference type="Pfam" id="PF01195">
    <property type="entry name" value="Pept_tRNA_hydro"/>
    <property type="match status" value="1"/>
</dbReference>
<feature type="binding site" evidence="7">
    <location>
        <position position="114"/>
    </location>
    <ligand>
        <name>tRNA</name>
        <dbReference type="ChEBI" id="CHEBI:17843"/>
    </ligand>
</feature>
<name>A0A317E3M1_9PROT</name>
<dbReference type="AlphaFoldDB" id="A0A317E3M1"/>
<feature type="binding site" evidence="7">
    <location>
        <position position="14"/>
    </location>
    <ligand>
        <name>tRNA</name>
        <dbReference type="ChEBI" id="CHEBI:17843"/>
    </ligand>
</feature>
<evidence type="ECO:0000256" key="8">
    <source>
        <dbReference type="RuleBase" id="RU000673"/>
    </source>
</evidence>
<comment type="subunit">
    <text evidence="7">Monomer.</text>
</comment>
<dbReference type="PROSITE" id="PS01196">
    <property type="entry name" value="PEPT_TRNA_HYDROL_2"/>
    <property type="match status" value="1"/>
</dbReference>
<comment type="function">
    <text evidence="7">Hydrolyzes ribosome-free peptidyl-tRNAs (with 1 or more amino acids incorporated), which drop off the ribosome during protein synthesis, or as a result of ribosome stalling.</text>
</comment>
<evidence type="ECO:0000256" key="9">
    <source>
        <dbReference type="RuleBase" id="RU004320"/>
    </source>
</evidence>
<feature type="site" description="Discriminates between blocked and unblocked aminoacyl-tRNA" evidence="7">
    <location>
        <position position="9"/>
    </location>
</feature>
<feature type="site" description="Stabilizes the basic form of H active site to accept a proton" evidence="7">
    <location>
        <position position="93"/>
    </location>
</feature>
<evidence type="ECO:0000256" key="5">
    <source>
        <dbReference type="ARBA" id="ARBA00038063"/>
    </source>
</evidence>
<comment type="similarity">
    <text evidence="5 7 9">Belongs to the PTH family.</text>
</comment>
<organism evidence="10 11">
    <name type="scientific">Zavarzinia compransoris</name>
    <dbReference type="NCBI Taxonomy" id="1264899"/>
    <lineage>
        <taxon>Bacteria</taxon>
        <taxon>Pseudomonadati</taxon>
        <taxon>Pseudomonadota</taxon>
        <taxon>Alphaproteobacteria</taxon>
        <taxon>Rhodospirillales</taxon>
        <taxon>Zavarziniaceae</taxon>
        <taxon>Zavarzinia</taxon>
    </lineage>
</organism>
<evidence type="ECO:0000256" key="2">
    <source>
        <dbReference type="ARBA" id="ARBA00022555"/>
    </source>
</evidence>
<sequence>MLLLVGLGNPGSQYAGNRHNIGFMALDAIHGRHRFSPWKRAFQGEAAEGRLTDGSDKVLLLKPLTYMNESGRAVGEAARFYKLALKDIVVLHDELDLAPGKTKMKVGGGHAGHNGLRSIDAHLGKDYRRLRLGIGHPGDKDAVTRHVLGDFAKADQAWLTPLLDAVAEAAPLLAEGNDAGFQTKVALLTAPPKPAKQAPAKSSGE</sequence>
<dbReference type="PANTHER" id="PTHR17224:SF1">
    <property type="entry name" value="PEPTIDYL-TRNA HYDROLASE"/>
    <property type="match status" value="1"/>
</dbReference>
<dbReference type="InterPro" id="IPR001328">
    <property type="entry name" value="Pept_tRNA_hydro"/>
</dbReference>
<dbReference type="EC" id="3.1.1.29" evidence="1 7"/>
<comment type="subcellular location">
    <subcellularLocation>
        <location evidence="7">Cytoplasm</location>
    </subcellularLocation>
</comment>
<keyword evidence="11" id="KW-1185">Reference proteome</keyword>
<accession>A0A317E3M1</accession>
<evidence type="ECO:0000256" key="7">
    <source>
        <dbReference type="HAMAP-Rule" id="MF_00083"/>
    </source>
</evidence>
<keyword evidence="2 7" id="KW-0820">tRNA-binding</keyword>
<dbReference type="OrthoDB" id="9800507at2"/>
<dbReference type="GO" id="GO:0005737">
    <property type="term" value="C:cytoplasm"/>
    <property type="evidence" value="ECO:0007669"/>
    <property type="project" value="UniProtKB-SubCell"/>
</dbReference>
<evidence type="ECO:0000256" key="4">
    <source>
        <dbReference type="ARBA" id="ARBA00022884"/>
    </source>
</evidence>
<dbReference type="PROSITE" id="PS01195">
    <property type="entry name" value="PEPT_TRNA_HYDROL_1"/>
    <property type="match status" value="1"/>
</dbReference>
<dbReference type="GO" id="GO:0006515">
    <property type="term" value="P:protein quality control for misfolded or incompletely synthesized proteins"/>
    <property type="evidence" value="ECO:0007669"/>
    <property type="project" value="UniProtKB-UniRule"/>
</dbReference>
<dbReference type="InterPro" id="IPR036416">
    <property type="entry name" value="Pept_tRNA_hydro_sf"/>
</dbReference>
<feature type="binding site" evidence="7">
    <location>
        <position position="66"/>
    </location>
    <ligand>
        <name>tRNA</name>
        <dbReference type="ChEBI" id="CHEBI:17843"/>
    </ligand>
</feature>
<dbReference type="PANTHER" id="PTHR17224">
    <property type="entry name" value="PEPTIDYL-TRNA HYDROLASE"/>
    <property type="match status" value="1"/>
</dbReference>
<dbReference type="FunFam" id="3.40.50.1470:FF:000001">
    <property type="entry name" value="Peptidyl-tRNA hydrolase"/>
    <property type="match status" value="1"/>
</dbReference>
<evidence type="ECO:0000313" key="10">
    <source>
        <dbReference type="EMBL" id="PWR20003.1"/>
    </source>
</evidence>
<dbReference type="Proteomes" id="UP000246077">
    <property type="component" value="Unassembled WGS sequence"/>
</dbReference>
<protein>
    <recommendedName>
        <fullName evidence="6 7">Peptidyl-tRNA hydrolase</fullName>
        <shortName evidence="7">Pth</shortName>
        <ecNumber evidence="1 7">3.1.1.29</ecNumber>
    </recommendedName>
</protein>
<dbReference type="InterPro" id="IPR018171">
    <property type="entry name" value="Pept_tRNA_hydro_CS"/>
</dbReference>
<proteinExistence type="inferred from homology"/>
<keyword evidence="7" id="KW-0963">Cytoplasm</keyword>
<dbReference type="SUPFAM" id="SSF53178">
    <property type="entry name" value="Peptidyl-tRNA hydrolase-like"/>
    <property type="match status" value="1"/>
</dbReference>
<dbReference type="GO" id="GO:0000049">
    <property type="term" value="F:tRNA binding"/>
    <property type="evidence" value="ECO:0007669"/>
    <property type="project" value="UniProtKB-UniRule"/>
</dbReference>
<dbReference type="HAMAP" id="MF_00083">
    <property type="entry name" value="Pept_tRNA_hydro_bact"/>
    <property type="match status" value="1"/>
</dbReference>
<dbReference type="Gene3D" id="3.40.50.1470">
    <property type="entry name" value="Peptidyl-tRNA hydrolase"/>
    <property type="match status" value="1"/>
</dbReference>
<evidence type="ECO:0000256" key="3">
    <source>
        <dbReference type="ARBA" id="ARBA00022801"/>
    </source>
</evidence>
<comment type="caution">
    <text evidence="10">The sequence shown here is derived from an EMBL/GenBank/DDBJ whole genome shotgun (WGS) entry which is preliminary data.</text>
</comment>
<evidence type="ECO:0000256" key="6">
    <source>
        <dbReference type="ARBA" id="ARBA00050038"/>
    </source>
</evidence>
<evidence type="ECO:0000313" key="11">
    <source>
        <dbReference type="Proteomes" id="UP000246077"/>
    </source>
</evidence>
<keyword evidence="4 7" id="KW-0694">RNA-binding</keyword>